<keyword evidence="4" id="KW-0694">RNA-binding</keyword>
<proteinExistence type="predicted"/>
<dbReference type="InterPro" id="IPR004087">
    <property type="entry name" value="KH_dom"/>
</dbReference>
<dbReference type="PANTHER" id="PTHR11208">
    <property type="entry name" value="RNA-BINDING PROTEIN RELATED"/>
    <property type="match status" value="1"/>
</dbReference>
<keyword evidence="2" id="KW-0863">Zinc-finger</keyword>
<keyword evidence="3" id="KW-0862">Zinc</keyword>
<feature type="domain" description="K Homology" evidence="6">
    <location>
        <begin position="183"/>
        <end position="278"/>
    </location>
</feature>
<dbReference type="PANTHER" id="PTHR11208:SF98">
    <property type="entry name" value="RNA-BINDING KH DOMAIN-CONTAINING PROTEIN"/>
    <property type="match status" value="1"/>
</dbReference>
<dbReference type="Proteomes" id="UP000250321">
    <property type="component" value="Unassembled WGS sequence"/>
</dbReference>
<dbReference type="GO" id="GO:0005634">
    <property type="term" value="C:nucleus"/>
    <property type="evidence" value="ECO:0007669"/>
    <property type="project" value="TreeGrafter"/>
</dbReference>
<dbReference type="FunFam" id="3.30.1370.10:FF:000097">
    <property type="entry name" value="Splicing factor-like protein 1 isoform A"/>
    <property type="match status" value="1"/>
</dbReference>
<evidence type="ECO:0000256" key="2">
    <source>
        <dbReference type="ARBA" id="ARBA00022771"/>
    </source>
</evidence>
<organism evidence="7 8">
    <name type="scientific">Prunus yedoensis var. nudiflora</name>
    <dbReference type="NCBI Taxonomy" id="2094558"/>
    <lineage>
        <taxon>Eukaryota</taxon>
        <taxon>Viridiplantae</taxon>
        <taxon>Streptophyta</taxon>
        <taxon>Embryophyta</taxon>
        <taxon>Tracheophyta</taxon>
        <taxon>Spermatophyta</taxon>
        <taxon>Magnoliopsida</taxon>
        <taxon>eudicotyledons</taxon>
        <taxon>Gunneridae</taxon>
        <taxon>Pentapetalae</taxon>
        <taxon>rosids</taxon>
        <taxon>fabids</taxon>
        <taxon>Rosales</taxon>
        <taxon>Rosaceae</taxon>
        <taxon>Amygdaloideae</taxon>
        <taxon>Amygdaleae</taxon>
        <taxon>Prunus</taxon>
    </lineage>
</organism>
<dbReference type="SUPFAM" id="SSF54791">
    <property type="entry name" value="Eukaryotic type KH-domain (KH-domain type I)"/>
    <property type="match status" value="1"/>
</dbReference>
<evidence type="ECO:0000313" key="8">
    <source>
        <dbReference type="Proteomes" id="UP000250321"/>
    </source>
</evidence>
<evidence type="ECO:0000259" key="6">
    <source>
        <dbReference type="SMART" id="SM00322"/>
    </source>
</evidence>
<feature type="region of interest" description="Disordered" evidence="5">
    <location>
        <begin position="1"/>
        <end position="34"/>
    </location>
</feature>
<protein>
    <submittedName>
        <fullName evidence="7">Splicing factor 1 isoform X1</fullName>
    </submittedName>
</protein>
<dbReference type="Pfam" id="PF16275">
    <property type="entry name" value="SF1-HH"/>
    <property type="match status" value="1"/>
</dbReference>
<dbReference type="InterPro" id="IPR036612">
    <property type="entry name" value="KH_dom_type_1_sf"/>
</dbReference>
<evidence type="ECO:0000256" key="4">
    <source>
        <dbReference type="ARBA" id="ARBA00022884"/>
    </source>
</evidence>
<dbReference type="SMART" id="SM00322">
    <property type="entry name" value="KH"/>
    <property type="match status" value="1"/>
</dbReference>
<evidence type="ECO:0000313" key="7">
    <source>
        <dbReference type="EMBL" id="PQQ14759.1"/>
    </source>
</evidence>
<dbReference type="InterPro" id="IPR032570">
    <property type="entry name" value="SF1-HH"/>
</dbReference>
<dbReference type="Gene3D" id="3.30.1370.10">
    <property type="entry name" value="K Homology domain, type 1"/>
    <property type="match status" value="1"/>
</dbReference>
<comment type="caution">
    <text evidence="7">The sequence shown here is derived from an EMBL/GenBank/DDBJ whole genome shotgun (WGS) entry which is preliminary data.</text>
</comment>
<dbReference type="STRING" id="2094558.A0A314Z6D5"/>
<feature type="region of interest" description="Disordered" evidence="5">
    <location>
        <begin position="71"/>
        <end position="96"/>
    </location>
</feature>
<dbReference type="EMBL" id="PJQY01000251">
    <property type="protein sequence ID" value="PQQ14759.1"/>
    <property type="molecule type" value="Genomic_DNA"/>
</dbReference>
<dbReference type="InterPro" id="IPR055256">
    <property type="entry name" value="KH_1_KHDC4/BBP-like"/>
</dbReference>
<dbReference type="Gene3D" id="6.10.140.1790">
    <property type="match status" value="1"/>
</dbReference>
<dbReference type="OrthoDB" id="6777263at2759"/>
<keyword evidence="8" id="KW-1185">Reference proteome</keyword>
<evidence type="ECO:0000256" key="5">
    <source>
        <dbReference type="SAM" id="MobiDB-lite"/>
    </source>
</evidence>
<feature type="region of interest" description="Disordered" evidence="5">
    <location>
        <begin position="120"/>
        <end position="149"/>
    </location>
</feature>
<dbReference type="GO" id="GO:0008270">
    <property type="term" value="F:zinc ion binding"/>
    <property type="evidence" value="ECO:0007669"/>
    <property type="project" value="UniProtKB-KW"/>
</dbReference>
<evidence type="ECO:0000256" key="1">
    <source>
        <dbReference type="ARBA" id="ARBA00022723"/>
    </source>
</evidence>
<dbReference type="Pfam" id="PF22675">
    <property type="entry name" value="KH-I_KHDC4-BBP"/>
    <property type="match status" value="1"/>
</dbReference>
<dbReference type="AlphaFoldDB" id="A0A314Z6D5"/>
<accession>A0A314Z6D5</accession>
<dbReference type="InterPro" id="IPR047086">
    <property type="entry name" value="SF1-HH_sf"/>
</dbReference>
<sequence length="346" mass="37232">MGMENRMTAKVDAASSVEPHSVEMSGATISSAPSTGTQKVSIFAAKSGFVIPKNKLSGSLVPIFRGSKNLGASDAFSGESKKQIQRKTKWGPDLTQDASVRKGRALAYQTRVDQITQQLKSGMSAAENDEDLPSAPQDPHHNSSRHQIDREDVEQLELEKREAIGEILKLNQSYKAPPDYKPLLKEATVPIPVKEYPRYNFVGLIYGPGSDNQKQLEKETGAKIQVYGTKAGTGEKVEIKPSDGSEVQGGYEKLYVHISADTFEKVDAAVAVLELLVTSVSGNLASVSGDNPHAPSQGPDATTPNMVPTMVNQGIVQPVAGPTQTPPNGQFQYPVHFSLRAPLPLQ</sequence>
<dbReference type="GO" id="GO:0048024">
    <property type="term" value="P:regulation of mRNA splicing, via spliceosome"/>
    <property type="evidence" value="ECO:0007669"/>
    <property type="project" value="TreeGrafter"/>
</dbReference>
<dbReference type="InterPro" id="IPR045071">
    <property type="entry name" value="BBP-like"/>
</dbReference>
<evidence type="ECO:0000256" key="3">
    <source>
        <dbReference type="ARBA" id="ARBA00022833"/>
    </source>
</evidence>
<reference evidence="7 8" key="1">
    <citation type="submission" date="2018-02" db="EMBL/GenBank/DDBJ databases">
        <title>Draft genome of wild Prunus yedoensis var. nudiflora.</title>
        <authorList>
            <person name="Baek S."/>
            <person name="Kim J.-H."/>
            <person name="Choi K."/>
            <person name="Kim G.-B."/>
            <person name="Cho A."/>
            <person name="Jang H."/>
            <person name="Shin C.-H."/>
            <person name="Yu H.-J."/>
            <person name="Mun J.-H."/>
        </authorList>
    </citation>
    <scope>NUCLEOTIDE SEQUENCE [LARGE SCALE GENOMIC DNA]</scope>
    <source>
        <strain evidence="8">cv. Jeju island</strain>
        <tissue evidence="7">Leaf</tissue>
    </source>
</reference>
<keyword evidence="1" id="KW-0479">Metal-binding</keyword>
<name>A0A314Z6D5_PRUYE</name>
<dbReference type="GO" id="GO:0003729">
    <property type="term" value="F:mRNA binding"/>
    <property type="evidence" value="ECO:0007669"/>
    <property type="project" value="TreeGrafter"/>
</dbReference>
<gene>
    <name evidence="7" type="ORF">Pyn_31053</name>
</gene>
<feature type="compositionally biased region" description="Basic and acidic residues" evidence="5">
    <location>
        <begin position="138"/>
        <end position="149"/>
    </location>
</feature>